<keyword evidence="3" id="KW-1185">Reference proteome</keyword>
<feature type="chain" id="PRO_5042062442" evidence="1">
    <location>
        <begin position="34"/>
        <end position="109"/>
    </location>
</feature>
<feature type="signal peptide" evidence="1">
    <location>
        <begin position="1"/>
        <end position="33"/>
    </location>
</feature>
<organism evidence="2 3">
    <name type="scientific">Podospora didyma</name>
    <dbReference type="NCBI Taxonomy" id="330526"/>
    <lineage>
        <taxon>Eukaryota</taxon>
        <taxon>Fungi</taxon>
        <taxon>Dikarya</taxon>
        <taxon>Ascomycota</taxon>
        <taxon>Pezizomycotina</taxon>
        <taxon>Sordariomycetes</taxon>
        <taxon>Sordariomycetidae</taxon>
        <taxon>Sordariales</taxon>
        <taxon>Podosporaceae</taxon>
        <taxon>Podospora</taxon>
    </lineage>
</organism>
<keyword evidence="1" id="KW-0732">Signal</keyword>
<accession>A0AAE0K5U8</accession>
<dbReference type="AlphaFoldDB" id="A0AAE0K5U8"/>
<reference evidence="2" key="2">
    <citation type="submission" date="2023-06" db="EMBL/GenBank/DDBJ databases">
        <authorList>
            <consortium name="Lawrence Berkeley National Laboratory"/>
            <person name="Haridas S."/>
            <person name="Hensen N."/>
            <person name="Bonometti L."/>
            <person name="Westerberg I."/>
            <person name="Brannstrom I.O."/>
            <person name="Guillou S."/>
            <person name="Cros-Aarteil S."/>
            <person name="Calhoun S."/>
            <person name="Kuo A."/>
            <person name="Mondo S."/>
            <person name="Pangilinan J."/>
            <person name="Riley R."/>
            <person name="LaButti K."/>
            <person name="Andreopoulos B."/>
            <person name="Lipzen A."/>
            <person name="Chen C."/>
            <person name="Yanf M."/>
            <person name="Daum C."/>
            <person name="Ng V."/>
            <person name="Clum A."/>
            <person name="Steindorff A."/>
            <person name="Ohm R."/>
            <person name="Martin F."/>
            <person name="Silar P."/>
            <person name="Natvig D."/>
            <person name="Lalanne C."/>
            <person name="Gautier V."/>
            <person name="Ament-velasquez S.L."/>
            <person name="Kruys A."/>
            <person name="Hutchinson M.I."/>
            <person name="Powell A.J."/>
            <person name="Barry K."/>
            <person name="Miller A.N."/>
            <person name="Grigoriev I.V."/>
            <person name="Debuchy R."/>
            <person name="Gladieux P."/>
            <person name="Thoren M.H."/>
            <person name="Johannesson H."/>
        </authorList>
    </citation>
    <scope>NUCLEOTIDE SEQUENCE</scope>
    <source>
        <strain evidence="2">CBS 232.78</strain>
    </source>
</reference>
<evidence type="ECO:0000313" key="3">
    <source>
        <dbReference type="Proteomes" id="UP001285441"/>
    </source>
</evidence>
<comment type="caution">
    <text evidence="2">The sequence shown here is derived from an EMBL/GenBank/DDBJ whole genome shotgun (WGS) entry which is preliminary data.</text>
</comment>
<name>A0AAE0K5U8_9PEZI</name>
<protein>
    <submittedName>
        <fullName evidence="2">Uncharacterized protein</fullName>
    </submittedName>
</protein>
<evidence type="ECO:0000313" key="2">
    <source>
        <dbReference type="EMBL" id="KAK3370210.1"/>
    </source>
</evidence>
<evidence type="ECO:0000256" key="1">
    <source>
        <dbReference type="SAM" id="SignalP"/>
    </source>
</evidence>
<reference evidence="2" key="1">
    <citation type="journal article" date="2023" name="Mol. Phylogenet. Evol.">
        <title>Genome-scale phylogeny and comparative genomics of the fungal order Sordariales.</title>
        <authorList>
            <person name="Hensen N."/>
            <person name="Bonometti L."/>
            <person name="Westerberg I."/>
            <person name="Brannstrom I.O."/>
            <person name="Guillou S."/>
            <person name="Cros-Aarteil S."/>
            <person name="Calhoun S."/>
            <person name="Haridas S."/>
            <person name="Kuo A."/>
            <person name="Mondo S."/>
            <person name="Pangilinan J."/>
            <person name="Riley R."/>
            <person name="LaButti K."/>
            <person name="Andreopoulos B."/>
            <person name="Lipzen A."/>
            <person name="Chen C."/>
            <person name="Yan M."/>
            <person name="Daum C."/>
            <person name="Ng V."/>
            <person name="Clum A."/>
            <person name="Steindorff A."/>
            <person name="Ohm R.A."/>
            <person name="Martin F."/>
            <person name="Silar P."/>
            <person name="Natvig D.O."/>
            <person name="Lalanne C."/>
            <person name="Gautier V."/>
            <person name="Ament-Velasquez S.L."/>
            <person name="Kruys A."/>
            <person name="Hutchinson M.I."/>
            <person name="Powell A.J."/>
            <person name="Barry K."/>
            <person name="Miller A.N."/>
            <person name="Grigoriev I.V."/>
            <person name="Debuchy R."/>
            <person name="Gladieux P."/>
            <person name="Hiltunen Thoren M."/>
            <person name="Johannesson H."/>
        </authorList>
    </citation>
    <scope>NUCLEOTIDE SEQUENCE</scope>
    <source>
        <strain evidence="2">CBS 232.78</strain>
    </source>
</reference>
<dbReference type="EMBL" id="JAULSW010000009">
    <property type="protein sequence ID" value="KAK3370210.1"/>
    <property type="molecule type" value="Genomic_DNA"/>
</dbReference>
<dbReference type="Proteomes" id="UP001285441">
    <property type="component" value="Unassembled WGS sequence"/>
</dbReference>
<sequence>MTPPFDNARSPTTIAPGLLHLVGSLSLVLQLQASLPTERRDLPPGKSHPLRLKSCSDVERVHGTMNVGIACWKLPLRRLTLKRVIIPMLHSLGISAKPSPPTGVILSPG</sequence>
<proteinExistence type="predicted"/>
<gene>
    <name evidence="2" type="ORF">B0H63DRAFT_486460</name>
</gene>